<gene>
    <name evidence="1" type="ORF">GCM10009092_43960</name>
</gene>
<evidence type="ECO:0008006" key="3">
    <source>
        <dbReference type="Google" id="ProtNLM"/>
    </source>
</evidence>
<dbReference type="Proteomes" id="UP001501757">
    <property type="component" value="Unassembled WGS sequence"/>
</dbReference>
<evidence type="ECO:0000313" key="1">
    <source>
        <dbReference type="EMBL" id="GAA0374932.1"/>
    </source>
</evidence>
<comment type="caution">
    <text evidence="1">The sequence shown here is derived from an EMBL/GenBank/DDBJ whole genome shotgun (WGS) entry which is preliminary data.</text>
</comment>
<protein>
    <recommendedName>
        <fullName evidence="3">VWFA domain-containing protein</fullName>
    </recommendedName>
</protein>
<proteinExistence type="predicted"/>
<keyword evidence="2" id="KW-1185">Reference proteome</keyword>
<dbReference type="EMBL" id="BAAAEI010000031">
    <property type="protein sequence ID" value="GAA0374932.1"/>
    <property type="molecule type" value="Genomic_DNA"/>
</dbReference>
<sequence length="1317" mass="145593">MTGGLLYLDSGAKAIELPRHLIAIFDCNTTSLLTVENELKKFSNISSISLVTFTSDNNKQCSAFSEAQHPFSSIDYRSDVNTVWPDRVGIATSEDCEDSASNLVNNIICGIDFARENKRFKHWATVSVAILILENQSQLTQNISDIATNENSEAISKSLDLMLVKKLLSLHVPLHILNRSIKNDYVTTSELKWVNDVSGSLLFNKQTLHLQLSNIELSRTENISQPKVTTTFRELVGPGCNEISESKEHVFYNESFPFLSWEGSNNSVIYSASPSYLTNIGVWRLACNGWIQLESKASITKDRQIDFPSASVYLEQKSTKPVIFLIGENEGRLSRETWWKGLTTPSPSINLIQEINRDSFLGKYDLYAIFLRNLANQLEEKKCIYTISTLRSGSETLDRRCLSEADSVVIIEPSTEDLVWIDQKQKFESYLINNGKVIAIIGPPVASDILPTWVNGSKPAPGKSFALTTHQEMKIQVIFDRSILAQAYPNGISQQREIIYSLLKDNEKYLKCEYPGSSDTDRGTIVGGDDLEFLVPRATFSYAYDDTSPVLARVDISGPQKSDLYNKTSTGGDFNQFKLDPYLDSIALLQLTRFVNVRGGKDAWSKTKRPNTIVVLFAADVYQPELSTVDKEALKAFFESGARVIVVPLPENEEYVSKEQVKLFMKQHYPRGAEGPFQALQAIGGDSVIKANFNAGDIQSRLTYKASDMQRAGFGRSFDSEADCVRDNNGNYCGVIRKGGKRSGPERFTPLLPTDVFLDSALTTVVSNGDTDVIYTEHEFGKSRIHTYGYSPFARDFIERDAHIGLTPPEPTSSNSKPWMSDSCFLPGESIQVDNEELYRYSTHTDGWGLQSLLDIMRISAADISNTSAGHISAIESKDHNSLDIMVSADEAKAWEEPKISRGHIAAPVGYDPINQFVTYRVRRTESVPGYSPSPIVITSQGLSTPIAAVLQPPAAGDSVYGLLRKVSEMSGGTSQLYYGVIPFTANKSGTATISVIVLTGVLFLMSGFVRPWKGAKLSIMAFLRRHNTTILRDVSAVGFSVQAVLTEWGANVGRPGTGRHAGVPLGVRNLISGDSLASVFWVDLIGIVSPERFPMKKPRVKLRSLNQSKESLIVLDSTGALNFPAINEKITKSEFACRLASALALAMRASGSVKLATTSARPISLDVEPDTDPNHLESELYRQVAESREAFQLDHKEITDDEENRYIIVIIDPLSASTSQIEKLSERVMANGASFSLLLVVSEEELNANMLLRDIQSGTLVDRSEWTQAETRLIRDKRLGQIRASVEGHGGKVAIFDTKMVDSEVLSEIRESGVAD</sequence>
<name>A0ABN0XWV9_9ALTE</name>
<reference evidence="1 2" key="1">
    <citation type="journal article" date="2019" name="Int. J. Syst. Evol. Microbiol.">
        <title>The Global Catalogue of Microorganisms (GCM) 10K type strain sequencing project: providing services to taxonomists for standard genome sequencing and annotation.</title>
        <authorList>
            <consortium name="The Broad Institute Genomics Platform"/>
            <consortium name="The Broad Institute Genome Sequencing Center for Infectious Disease"/>
            <person name="Wu L."/>
            <person name="Ma J."/>
        </authorList>
    </citation>
    <scope>NUCLEOTIDE SEQUENCE [LARGE SCALE GENOMIC DNA]</scope>
    <source>
        <strain evidence="1 2">JCM 13378</strain>
    </source>
</reference>
<accession>A0ABN0XWV9</accession>
<organism evidence="1 2">
    <name type="scientific">Bowmanella denitrificans</name>
    <dbReference type="NCBI Taxonomy" id="366582"/>
    <lineage>
        <taxon>Bacteria</taxon>
        <taxon>Pseudomonadati</taxon>
        <taxon>Pseudomonadota</taxon>
        <taxon>Gammaproteobacteria</taxon>
        <taxon>Alteromonadales</taxon>
        <taxon>Alteromonadaceae</taxon>
        <taxon>Bowmanella</taxon>
    </lineage>
</organism>
<evidence type="ECO:0000313" key="2">
    <source>
        <dbReference type="Proteomes" id="UP001501757"/>
    </source>
</evidence>